<organism evidence="2 3">
    <name type="scientific">Chryseobacterium soli</name>
    <dbReference type="NCBI Taxonomy" id="445961"/>
    <lineage>
        <taxon>Bacteria</taxon>
        <taxon>Pseudomonadati</taxon>
        <taxon>Bacteroidota</taxon>
        <taxon>Flavobacteriia</taxon>
        <taxon>Flavobacteriales</taxon>
        <taxon>Weeksellaceae</taxon>
        <taxon>Chryseobacterium group</taxon>
        <taxon>Chryseobacterium</taxon>
    </lineage>
</organism>
<dbReference type="EMBL" id="JPRH01000001">
    <property type="protein sequence ID" value="KFF13968.1"/>
    <property type="molecule type" value="Genomic_DNA"/>
</dbReference>
<name>A0A086ABA4_9FLAO</name>
<dbReference type="InterPro" id="IPR029044">
    <property type="entry name" value="Nucleotide-diphossugar_trans"/>
</dbReference>
<keyword evidence="3" id="KW-1185">Reference proteome</keyword>
<dbReference type="STRING" id="445961.IW15_00520"/>
<dbReference type="InterPro" id="IPR001173">
    <property type="entry name" value="Glyco_trans_2-like"/>
</dbReference>
<proteinExistence type="predicted"/>
<dbReference type="AlphaFoldDB" id="A0A086ABA4"/>
<comment type="caution">
    <text evidence="2">The sequence shown here is derived from an EMBL/GenBank/DDBJ whole genome shotgun (WGS) entry which is preliminary data.</text>
</comment>
<evidence type="ECO:0000313" key="3">
    <source>
        <dbReference type="Proteomes" id="UP000028705"/>
    </source>
</evidence>
<evidence type="ECO:0000259" key="1">
    <source>
        <dbReference type="Pfam" id="PF00535"/>
    </source>
</evidence>
<protein>
    <recommendedName>
        <fullName evidence="1">Glycosyltransferase 2-like domain-containing protein</fullName>
    </recommendedName>
</protein>
<evidence type="ECO:0000313" key="2">
    <source>
        <dbReference type="EMBL" id="KFF13968.1"/>
    </source>
</evidence>
<dbReference type="OrthoDB" id="597270at2"/>
<sequence length="273" mass="32115">MANKVSIIVPCFNHAKYLEECIQSINNQSYTNWECIIVNDGSTDDTETVSRKLENEKVRYIYQENKGLPGARNTGIRNASGDYILPLDADDTLNPLALEKMIAVFNQTPETLIVFSDTVTFGSTNKKSNLQEKFTLKELLLGNKLYCTSMFPKKYFDAGIIFDEKLRHGFEDWEFWIQLIDANREKPITKIDYTVFNYRSHPETSMIKEIVGNNDKKEIIYHAVYEKHKKLFHEFFPSYIALLNRKNFYEQKLERIYSSKPYRIYNFLINLFR</sequence>
<dbReference type="Pfam" id="PF00535">
    <property type="entry name" value="Glycos_transf_2"/>
    <property type="match status" value="1"/>
</dbReference>
<dbReference type="PANTHER" id="PTHR22916:SF3">
    <property type="entry name" value="UDP-GLCNAC:BETAGAL BETA-1,3-N-ACETYLGLUCOSAMINYLTRANSFERASE-LIKE PROTEIN 1"/>
    <property type="match status" value="1"/>
</dbReference>
<feature type="domain" description="Glycosyltransferase 2-like" evidence="1">
    <location>
        <begin position="6"/>
        <end position="133"/>
    </location>
</feature>
<dbReference type="CDD" id="cd00761">
    <property type="entry name" value="Glyco_tranf_GTA_type"/>
    <property type="match status" value="1"/>
</dbReference>
<reference evidence="2 3" key="1">
    <citation type="submission" date="2014-07" db="EMBL/GenBank/DDBJ databases">
        <title>Genome of Chryseobacterium soli DSM 19298.</title>
        <authorList>
            <person name="Stropko S.J."/>
            <person name="Pipes S.E."/>
            <person name="Newman J."/>
        </authorList>
    </citation>
    <scope>NUCLEOTIDE SEQUENCE [LARGE SCALE GENOMIC DNA]</scope>
    <source>
        <strain evidence="2 3">DSM 19298</strain>
    </source>
</reference>
<dbReference type="eggNOG" id="COG1215">
    <property type="taxonomic scope" value="Bacteria"/>
</dbReference>
<accession>A0A086ABA4</accession>
<dbReference type="PANTHER" id="PTHR22916">
    <property type="entry name" value="GLYCOSYLTRANSFERASE"/>
    <property type="match status" value="1"/>
</dbReference>
<dbReference type="RefSeq" id="WP_034708388.1">
    <property type="nucleotide sequence ID" value="NZ_JPRH01000001.1"/>
</dbReference>
<dbReference type="GO" id="GO:0016758">
    <property type="term" value="F:hexosyltransferase activity"/>
    <property type="evidence" value="ECO:0007669"/>
    <property type="project" value="UniProtKB-ARBA"/>
</dbReference>
<dbReference type="Gene3D" id="3.90.550.10">
    <property type="entry name" value="Spore Coat Polysaccharide Biosynthesis Protein SpsA, Chain A"/>
    <property type="match status" value="1"/>
</dbReference>
<gene>
    <name evidence="2" type="ORF">IW15_00520</name>
</gene>
<dbReference type="Proteomes" id="UP000028705">
    <property type="component" value="Unassembled WGS sequence"/>
</dbReference>
<dbReference type="SUPFAM" id="SSF53448">
    <property type="entry name" value="Nucleotide-diphospho-sugar transferases"/>
    <property type="match status" value="1"/>
</dbReference>